<evidence type="ECO:0000313" key="2">
    <source>
        <dbReference type="Proteomes" id="UP001500301"/>
    </source>
</evidence>
<evidence type="ECO:0000313" key="1">
    <source>
        <dbReference type="EMBL" id="GAA3552915.1"/>
    </source>
</evidence>
<organism evidence="1 2">
    <name type="scientific">Nocardioides daeguensis</name>
    <dbReference type="NCBI Taxonomy" id="908359"/>
    <lineage>
        <taxon>Bacteria</taxon>
        <taxon>Bacillati</taxon>
        <taxon>Actinomycetota</taxon>
        <taxon>Actinomycetes</taxon>
        <taxon>Propionibacteriales</taxon>
        <taxon>Nocardioidaceae</taxon>
        <taxon>Nocardioides</taxon>
    </lineage>
</organism>
<dbReference type="Proteomes" id="UP001500301">
    <property type="component" value="Unassembled WGS sequence"/>
</dbReference>
<reference evidence="2" key="1">
    <citation type="journal article" date="2019" name="Int. J. Syst. Evol. Microbiol.">
        <title>The Global Catalogue of Microorganisms (GCM) 10K type strain sequencing project: providing services to taxonomists for standard genome sequencing and annotation.</title>
        <authorList>
            <consortium name="The Broad Institute Genomics Platform"/>
            <consortium name="The Broad Institute Genome Sequencing Center for Infectious Disease"/>
            <person name="Wu L."/>
            <person name="Ma J."/>
        </authorList>
    </citation>
    <scope>NUCLEOTIDE SEQUENCE [LARGE SCALE GENOMIC DNA]</scope>
    <source>
        <strain evidence="2">JCM 17460</strain>
    </source>
</reference>
<accession>A0ABP6WRJ2</accession>
<proteinExistence type="predicted"/>
<name>A0ABP6WRJ2_9ACTN</name>
<dbReference type="EMBL" id="BAABBB010000031">
    <property type="protein sequence ID" value="GAA3552915.1"/>
    <property type="molecule type" value="Genomic_DNA"/>
</dbReference>
<keyword evidence="2" id="KW-1185">Reference proteome</keyword>
<comment type="caution">
    <text evidence="1">The sequence shown here is derived from an EMBL/GenBank/DDBJ whole genome shotgun (WGS) entry which is preliminary data.</text>
</comment>
<protein>
    <submittedName>
        <fullName evidence="1">Uncharacterized protein</fullName>
    </submittedName>
</protein>
<sequence length="57" mass="6214">MAEWVRGVLAGHRLRVLRHGRGFRARCECGWTGLVHPRGSDAARDAGVHKIHVSAGS</sequence>
<gene>
    <name evidence="1" type="ORF">GCM10022263_44460</name>
</gene>